<protein>
    <submittedName>
        <fullName evidence="1">Uncharacterized protein</fullName>
    </submittedName>
</protein>
<name>F8F9I6_PAEMK</name>
<reference evidence="1 2" key="2">
    <citation type="journal article" date="2013" name="Genome Announc.">
        <title>Genome Sequence of Growth-Improving Paenibacillus mucilaginosus Strain KNP414.</title>
        <authorList>
            <person name="Lu J.J."/>
            <person name="Wang J.F."/>
            <person name="Hu X.F."/>
        </authorList>
    </citation>
    <scope>NUCLEOTIDE SEQUENCE [LARGE SCALE GENOMIC DNA]</scope>
    <source>
        <strain evidence="1 2">KNP414</strain>
    </source>
</reference>
<dbReference type="Proteomes" id="UP000006620">
    <property type="component" value="Chromosome"/>
</dbReference>
<accession>F8F9I6</accession>
<gene>
    <name evidence="1" type="ordered locus">KNP414_05151</name>
</gene>
<organism evidence="1 2">
    <name type="scientific">Paenibacillus mucilaginosus (strain KNP414)</name>
    <dbReference type="NCBI Taxonomy" id="1036673"/>
    <lineage>
        <taxon>Bacteria</taxon>
        <taxon>Bacillati</taxon>
        <taxon>Bacillota</taxon>
        <taxon>Bacilli</taxon>
        <taxon>Bacillales</taxon>
        <taxon>Paenibacillaceae</taxon>
        <taxon>Paenibacillus</taxon>
    </lineage>
</organism>
<evidence type="ECO:0000313" key="1">
    <source>
        <dbReference type="EMBL" id="AEI43675.1"/>
    </source>
</evidence>
<proteinExistence type="predicted"/>
<reference evidence="2" key="1">
    <citation type="submission" date="2011-06" db="EMBL/GenBank/DDBJ databases">
        <title>Complete genome sequence of Paenibacillus mucilaginosus KNP414.</title>
        <authorList>
            <person name="Wang J."/>
            <person name="Hu S."/>
            <person name="Hu X."/>
            <person name="Zhang B."/>
            <person name="Dong D."/>
            <person name="Zhang S."/>
            <person name="Zhao K."/>
            <person name="Wu D."/>
        </authorList>
    </citation>
    <scope>NUCLEOTIDE SEQUENCE [LARGE SCALE GENOMIC DNA]</scope>
    <source>
        <strain evidence="2">KNP414</strain>
    </source>
</reference>
<dbReference type="HOGENOM" id="CLU_205291_0_0_9"/>
<dbReference type="AlphaFoldDB" id="F8F9I6"/>
<sequence>MEIQAALRWTMGITELRCAMGVSEGAFDKIEELRFAILVNAAVFL</sequence>
<dbReference type="EMBL" id="CP002869">
    <property type="protein sequence ID" value="AEI43675.1"/>
    <property type="molecule type" value="Genomic_DNA"/>
</dbReference>
<dbReference type="KEGG" id="pms:KNP414_05151"/>
<evidence type="ECO:0000313" key="2">
    <source>
        <dbReference type="Proteomes" id="UP000006620"/>
    </source>
</evidence>